<dbReference type="EMBL" id="LAZR01028234">
    <property type="protein sequence ID" value="KKL63251.1"/>
    <property type="molecule type" value="Genomic_DNA"/>
</dbReference>
<reference evidence="1" key="1">
    <citation type="journal article" date="2015" name="Nature">
        <title>Complex archaea that bridge the gap between prokaryotes and eukaryotes.</title>
        <authorList>
            <person name="Spang A."/>
            <person name="Saw J.H."/>
            <person name="Jorgensen S.L."/>
            <person name="Zaremba-Niedzwiedzka K."/>
            <person name="Martijn J."/>
            <person name="Lind A.E."/>
            <person name="van Eijk R."/>
            <person name="Schleper C."/>
            <person name="Guy L."/>
            <person name="Ettema T.J."/>
        </authorList>
    </citation>
    <scope>NUCLEOTIDE SEQUENCE</scope>
</reference>
<proteinExistence type="predicted"/>
<gene>
    <name evidence="1" type="ORF">LCGC14_2176980</name>
</gene>
<protein>
    <submittedName>
        <fullName evidence="1">Uncharacterized protein</fullName>
    </submittedName>
</protein>
<organism evidence="1">
    <name type="scientific">marine sediment metagenome</name>
    <dbReference type="NCBI Taxonomy" id="412755"/>
    <lineage>
        <taxon>unclassified sequences</taxon>
        <taxon>metagenomes</taxon>
        <taxon>ecological metagenomes</taxon>
    </lineage>
</organism>
<dbReference type="AlphaFoldDB" id="A0A0F9EAQ5"/>
<name>A0A0F9EAQ5_9ZZZZ</name>
<accession>A0A0F9EAQ5</accession>
<sequence length="67" mass="7869">MNEITPFCCRCKEDFPVAEEPTSWTMGQMRKLSKAPKKIKEQFRDWLDSEIHGEGYLCGNCYFDLTD</sequence>
<comment type="caution">
    <text evidence="1">The sequence shown here is derived from an EMBL/GenBank/DDBJ whole genome shotgun (WGS) entry which is preliminary data.</text>
</comment>
<evidence type="ECO:0000313" key="1">
    <source>
        <dbReference type="EMBL" id="KKL63251.1"/>
    </source>
</evidence>